<name>A0A2K1JBD1_PHYPA</name>
<reference evidence="3 5" key="2">
    <citation type="journal article" date="2018" name="Plant J.">
        <title>The Physcomitrella patens chromosome-scale assembly reveals moss genome structure and evolution.</title>
        <authorList>
            <person name="Lang D."/>
            <person name="Ullrich K.K."/>
            <person name="Murat F."/>
            <person name="Fuchs J."/>
            <person name="Jenkins J."/>
            <person name="Haas F.B."/>
            <person name="Piednoel M."/>
            <person name="Gundlach H."/>
            <person name="Van Bel M."/>
            <person name="Meyberg R."/>
            <person name="Vives C."/>
            <person name="Morata J."/>
            <person name="Symeonidi A."/>
            <person name="Hiss M."/>
            <person name="Muchero W."/>
            <person name="Kamisugi Y."/>
            <person name="Saleh O."/>
            <person name="Blanc G."/>
            <person name="Decker E.L."/>
            <person name="van Gessel N."/>
            <person name="Grimwood J."/>
            <person name="Hayes R.D."/>
            <person name="Graham S.W."/>
            <person name="Gunter L.E."/>
            <person name="McDaniel S.F."/>
            <person name="Hoernstein S.N.W."/>
            <person name="Larsson A."/>
            <person name="Li F.W."/>
            <person name="Perroud P.F."/>
            <person name="Phillips J."/>
            <person name="Ranjan P."/>
            <person name="Rokshar D.S."/>
            <person name="Rothfels C.J."/>
            <person name="Schneider L."/>
            <person name="Shu S."/>
            <person name="Stevenson D.W."/>
            <person name="Thummler F."/>
            <person name="Tillich M."/>
            <person name="Villarreal Aguilar J.C."/>
            <person name="Widiez T."/>
            <person name="Wong G.K."/>
            <person name="Wymore A."/>
            <person name="Zhang Y."/>
            <person name="Zimmer A.D."/>
            <person name="Quatrano R.S."/>
            <person name="Mayer K.F.X."/>
            <person name="Goodstein D."/>
            <person name="Casacuberta J.M."/>
            <person name="Vandepoele K."/>
            <person name="Reski R."/>
            <person name="Cuming A.C."/>
            <person name="Tuskan G.A."/>
            <person name="Maumus F."/>
            <person name="Salse J."/>
            <person name="Schmutz J."/>
            <person name="Rensing S.A."/>
        </authorList>
    </citation>
    <scope>NUCLEOTIDE SEQUENCE [LARGE SCALE GENOMIC DNA]</scope>
    <source>
        <strain evidence="4 5">cv. Gransden 2004</strain>
    </source>
</reference>
<reference evidence="3 5" key="1">
    <citation type="journal article" date="2008" name="Science">
        <title>The Physcomitrella genome reveals evolutionary insights into the conquest of land by plants.</title>
        <authorList>
            <person name="Rensing S."/>
            <person name="Lang D."/>
            <person name="Zimmer A."/>
            <person name="Terry A."/>
            <person name="Salamov A."/>
            <person name="Shapiro H."/>
            <person name="Nishiyama T."/>
            <person name="Perroud P.-F."/>
            <person name="Lindquist E."/>
            <person name="Kamisugi Y."/>
            <person name="Tanahashi T."/>
            <person name="Sakakibara K."/>
            <person name="Fujita T."/>
            <person name="Oishi K."/>
            <person name="Shin-I T."/>
            <person name="Kuroki Y."/>
            <person name="Toyoda A."/>
            <person name="Suzuki Y."/>
            <person name="Hashimoto A."/>
            <person name="Yamaguchi K."/>
            <person name="Sugano A."/>
            <person name="Kohara Y."/>
            <person name="Fujiyama A."/>
            <person name="Anterola A."/>
            <person name="Aoki S."/>
            <person name="Ashton N."/>
            <person name="Barbazuk W.B."/>
            <person name="Barker E."/>
            <person name="Bennetzen J."/>
            <person name="Bezanilla M."/>
            <person name="Blankenship R."/>
            <person name="Cho S.H."/>
            <person name="Dutcher S."/>
            <person name="Estelle M."/>
            <person name="Fawcett J.A."/>
            <person name="Gundlach H."/>
            <person name="Hanada K."/>
            <person name="Heyl A."/>
            <person name="Hicks K.A."/>
            <person name="Hugh J."/>
            <person name="Lohr M."/>
            <person name="Mayer K."/>
            <person name="Melkozernov A."/>
            <person name="Murata T."/>
            <person name="Nelson D."/>
            <person name="Pils B."/>
            <person name="Prigge M."/>
            <person name="Reiss B."/>
            <person name="Renner T."/>
            <person name="Rombauts S."/>
            <person name="Rushton P."/>
            <person name="Sanderfoot A."/>
            <person name="Schween G."/>
            <person name="Shiu S.-H."/>
            <person name="Stueber K."/>
            <person name="Theodoulou F.L."/>
            <person name="Tu H."/>
            <person name="Van de Peer Y."/>
            <person name="Verrier P.J."/>
            <person name="Waters E."/>
            <person name="Wood A."/>
            <person name="Yang L."/>
            <person name="Cove D."/>
            <person name="Cuming A."/>
            <person name="Hasebe M."/>
            <person name="Lucas S."/>
            <person name="Mishler D.B."/>
            <person name="Reski R."/>
            <person name="Grigoriev I."/>
            <person name="Quatrano R.S."/>
            <person name="Boore J.L."/>
        </authorList>
    </citation>
    <scope>NUCLEOTIDE SEQUENCE [LARGE SCALE GENOMIC DNA]</scope>
    <source>
        <strain evidence="4 5">cv. Gransden 2004</strain>
    </source>
</reference>
<keyword evidence="2" id="KW-0862">Zinc</keyword>
<dbReference type="SUPFAM" id="SSF57903">
    <property type="entry name" value="FYVE/PHD zinc finger"/>
    <property type="match status" value="1"/>
</dbReference>
<sequence length="41" mass="4993">MLLYNQCQHGWHMACLIPLLLTLPSQDWICLYCKKIEDFFY</sequence>
<evidence type="ECO:0008006" key="6">
    <source>
        <dbReference type="Google" id="ProtNLM"/>
    </source>
</evidence>
<proteinExistence type="predicted"/>
<organism evidence="3">
    <name type="scientific">Physcomitrium patens</name>
    <name type="common">Spreading-leaved earth moss</name>
    <name type="synonym">Physcomitrella patens</name>
    <dbReference type="NCBI Taxonomy" id="3218"/>
    <lineage>
        <taxon>Eukaryota</taxon>
        <taxon>Viridiplantae</taxon>
        <taxon>Streptophyta</taxon>
        <taxon>Embryophyta</taxon>
        <taxon>Bryophyta</taxon>
        <taxon>Bryophytina</taxon>
        <taxon>Bryopsida</taxon>
        <taxon>Funariidae</taxon>
        <taxon>Funariales</taxon>
        <taxon>Funariaceae</taxon>
        <taxon>Physcomitrium</taxon>
    </lineage>
</organism>
<dbReference type="EnsemblPlants" id="Pp3c15_549V3.1">
    <property type="protein sequence ID" value="Pp3c15_549V3.1"/>
    <property type="gene ID" value="Pp3c15_549"/>
</dbReference>
<evidence type="ECO:0000313" key="3">
    <source>
        <dbReference type="EMBL" id="PNR38842.1"/>
    </source>
</evidence>
<evidence type="ECO:0000256" key="1">
    <source>
        <dbReference type="ARBA" id="ARBA00022771"/>
    </source>
</evidence>
<evidence type="ECO:0000313" key="4">
    <source>
        <dbReference type="EnsemblPlants" id="Pp3c15_549V3.1"/>
    </source>
</evidence>
<keyword evidence="1" id="KW-0479">Metal-binding</keyword>
<keyword evidence="5" id="KW-1185">Reference proteome</keyword>
<dbReference type="Gene3D" id="3.30.40.10">
    <property type="entry name" value="Zinc/RING finger domain, C3HC4 (zinc finger)"/>
    <property type="match status" value="1"/>
</dbReference>
<evidence type="ECO:0000256" key="2">
    <source>
        <dbReference type="ARBA" id="ARBA00022833"/>
    </source>
</evidence>
<protein>
    <recommendedName>
        <fullName evidence="6">PHD-type domain-containing protein</fullName>
    </recommendedName>
</protein>
<keyword evidence="1" id="KW-0863">Zinc-finger</keyword>
<dbReference type="InterPro" id="IPR011011">
    <property type="entry name" value="Znf_FYVE_PHD"/>
</dbReference>
<dbReference type="Proteomes" id="UP000006727">
    <property type="component" value="Chromosome 15"/>
</dbReference>
<dbReference type="InParanoid" id="A0A2K1JBD1"/>
<dbReference type="AlphaFoldDB" id="A0A2K1JBD1"/>
<dbReference type="EMBL" id="ABEU02000015">
    <property type="protein sequence ID" value="PNR38842.1"/>
    <property type="molecule type" value="Genomic_DNA"/>
</dbReference>
<reference evidence="4" key="3">
    <citation type="submission" date="2020-12" db="UniProtKB">
        <authorList>
            <consortium name="EnsemblPlants"/>
        </authorList>
    </citation>
    <scope>IDENTIFICATION</scope>
</reference>
<dbReference type="GO" id="GO:0008270">
    <property type="term" value="F:zinc ion binding"/>
    <property type="evidence" value="ECO:0007669"/>
    <property type="project" value="UniProtKB-KW"/>
</dbReference>
<accession>A0A2K1JBD1</accession>
<dbReference type="Gramene" id="Pp3c15_549V3.1">
    <property type="protein sequence ID" value="Pp3c15_549V3.1"/>
    <property type="gene ID" value="Pp3c15_549"/>
</dbReference>
<evidence type="ECO:0000313" key="5">
    <source>
        <dbReference type="Proteomes" id="UP000006727"/>
    </source>
</evidence>
<dbReference type="InterPro" id="IPR013083">
    <property type="entry name" value="Znf_RING/FYVE/PHD"/>
</dbReference>
<gene>
    <name evidence="3" type="ORF">PHYPA_019120</name>
</gene>